<protein>
    <recommendedName>
        <fullName evidence="1">N-acetyltransferase domain-containing protein</fullName>
    </recommendedName>
</protein>
<keyword evidence="3" id="KW-1185">Reference proteome</keyword>
<evidence type="ECO:0000259" key="1">
    <source>
        <dbReference type="PROSITE" id="PS51186"/>
    </source>
</evidence>
<gene>
    <name evidence="2" type="ORF">OB69_05430</name>
</gene>
<dbReference type="SUPFAM" id="SSF55729">
    <property type="entry name" value="Acyl-CoA N-acyltransferases (Nat)"/>
    <property type="match status" value="1"/>
</dbReference>
<dbReference type="PANTHER" id="PTHR43792">
    <property type="entry name" value="GNAT FAMILY, PUTATIVE (AFU_ORTHOLOGUE AFUA_3G00765)-RELATED-RELATED"/>
    <property type="match status" value="1"/>
</dbReference>
<name>A0A0L8AMY8_9BACT</name>
<dbReference type="PANTHER" id="PTHR43792:SF1">
    <property type="entry name" value="N-ACETYLTRANSFERASE DOMAIN-CONTAINING PROTEIN"/>
    <property type="match status" value="1"/>
</dbReference>
<dbReference type="GO" id="GO:0016747">
    <property type="term" value="F:acyltransferase activity, transferring groups other than amino-acyl groups"/>
    <property type="evidence" value="ECO:0007669"/>
    <property type="project" value="InterPro"/>
</dbReference>
<dbReference type="InterPro" id="IPR051531">
    <property type="entry name" value="N-acetyltransferase"/>
</dbReference>
<reference evidence="3" key="1">
    <citation type="submission" date="2014-11" db="EMBL/GenBank/DDBJ databases">
        <title>Genome sequencing of Roseivirga sp. D-25.</title>
        <authorList>
            <person name="Selvaratnam C."/>
            <person name="Thevarajoo S."/>
            <person name="Goh K.M."/>
            <person name="Eee R."/>
            <person name="Chan K.-G."/>
            <person name="Chong C.S."/>
        </authorList>
    </citation>
    <scope>NUCLEOTIDE SEQUENCE [LARGE SCALE GENOMIC DNA]</scope>
    <source>
        <strain evidence="3">D-25</strain>
    </source>
</reference>
<dbReference type="PROSITE" id="PS51186">
    <property type="entry name" value="GNAT"/>
    <property type="match status" value="1"/>
</dbReference>
<comment type="caution">
    <text evidence="2">The sequence shown here is derived from an EMBL/GenBank/DDBJ whole genome shotgun (WGS) entry which is preliminary data.</text>
</comment>
<organism evidence="2 3">
    <name type="scientific">Roseivirga seohaensis subsp. aquiponti</name>
    <dbReference type="NCBI Taxonomy" id="1566026"/>
    <lineage>
        <taxon>Bacteria</taxon>
        <taxon>Pseudomonadati</taxon>
        <taxon>Bacteroidota</taxon>
        <taxon>Cytophagia</taxon>
        <taxon>Cytophagales</taxon>
        <taxon>Roseivirgaceae</taxon>
        <taxon>Roseivirga</taxon>
    </lineage>
</organism>
<evidence type="ECO:0000313" key="2">
    <source>
        <dbReference type="EMBL" id="KOF03729.1"/>
    </source>
</evidence>
<dbReference type="InterPro" id="IPR016181">
    <property type="entry name" value="Acyl_CoA_acyltransferase"/>
</dbReference>
<dbReference type="InterPro" id="IPR000182">
    <property type="entry name" value="GNAT_dom"/>
</dbReference>
<sequence>MDDAKRLYEVYSDKEAMKFRGSKPMETLEDAKEFIRNQRLINQELVTVRQGVESLKEAELIGSIMYRFNRVKKNECEIGYSIGRKFWGQGFGNEIVKLMVETLKKNTEIENVIAWSNKANIPSIKILEKNGFTFIEQEGQPSDNYLYQKRNN</sequence>
<accession>A0A0L8AMY8</accession>
<dbReference type="Gene3D" id="3.40.630.30">
    <property type="match status" value="1"/>
</dbReference>
<dbReference type="AlphaFoldDB" id="A0A0L8AMY8"/>
<dbReference type="Proteomes" id="UP000036908">
    <property type="component" value="Unassembled WGS sequence"/>
</dbReference>
<dbReference type="EMBL" id="JSVA01000006">
    <property type="protein sequence ID" value="KOF03729.1"/>
    <property type="molecule type" value="Genomic_DNA"/>
</dbReference>
<feature type="domain" description="N-acetyltransferase" evidence="1">
    <location>
        <begin position="1"/>
        <end position="152"/>
    </location>
</feature>
<evidence type="ECO:0000313" key="3">
    <source>
        <dbReference type="Proteomes" id="UP000036908"/>
    </source>
</evidence>
<proteinExistence type="predicted"/>
<dbReference type="PATRIC" id="fig|1566026.4.peg.2910"/>
<dbReference type="Pfam" id="PF13302">
    <property type="entry name" value="Acetyltransf_3"/>
    <property type="match status" value="1"/>
</dbReference>